<evidence type="ECO:0000256" key="6">
    <source>
        <dbReference type="ARBA" id="ARBA00022737"/>
    </source>
</evidence>
<keyword evidence="15" id="KW-0614">Plasmid</keyword>
<feature type="domain" description="Carrier" evidence="12">
    <location>
        <begin position="556"/>
        <end position="632"/>
    </location>
</feature>
<dbReference type="InterPro" id="IPR050091">
    <property type="entry name" value="PKS_NRPS_Biosynth_Enz"/>
</dbReference>
<dbReference type="InterPro" id="IPR049552">
    <property type="entry name" value="PKS_DH_N"/>
</dbReference>
<evidence type="ECO:0000256" key="7">
    <source>
        <dbReference type="ARBA" id="ARBA00023194"/>
    </source>
</evidence>
<evidence type="ECO:0000313" key="16">
    <source>
        <dbReference type="Proteomes" id="UP001239522"/>
    </source>
</evidence>
<dbReference type="InterPro" id="IPR020806">
    <property type="entry name" value="PKS_PP-bd"/>
</dbReference>
<feature type="domain" description="PKS/mFAS DH" evidence="14">
    <location>
        <begin position="1546"/>
        <end position="1828"/>
    </location>
</feature>
<dbReference type="Pfam" id="PF16197">
    <property type="entry name" value="KAsynt_C_assoc"/>
    <property type="match status" value="1"/>
</dbReference>
<dbReference type="InterPro" id="IPR016035">
    <property type="entry name" value="Acyl_Trfase/lysoPLipase"/>
</dbReference>
<dbReference type="InterPro" id="IPR032821">
    <property type="entry name" value="PKS_assoc"/>
</dbReference>
<dbReference type="Pfam" id="PF00501">
    <property type="entry name" value="AMP-binding"/>
    <property type="match status" value="1"/>
</dbReference>
<feature type="region of interest" description="C-terminal hotdog fold" evidence="10">
    <location>
        <begin position="1693"/>
        <end position="1828"/>
    </location>
</feature>
<dbReference type="SUPFAM" id="SSF52151">
    <property type="entry name" value="FabD/lysophospholipase-like"/>
    <property type="match status" value="1"/>
</dbReference>
<dbReference type="InterPro" id="IPR036291">
    <property type="entry name" value="NAD(P)-bd_dom_sf"/>
</dbReference>
<name>A0ABY9HYF8_9ACTN</name>
<feature type="compositionally biased region" description="Basic and acidic residues" evidence="11">
    <location>
        <begin position="693"/>
        <end position="702"/>
    </location>
</feature>
<evidence type="ECO:0000313" key="15">
    <source>
        <dbReference type="EMBL" id="WLQ38446.1"/>
    </source>
</evidence>
<dbReference type="InterPro" id="IPR000873">
    <property type="entry name" value="AMP-dep_synth/lig_dom"/>
</dbReference>
<dbReference type="Pfam" id="PF02801">
    <property type="entry name" value="Ketoacyl-synt_C"/>
    <property type="match status" value="1"/>
</dbReference>
<dbReference type="SMART" id="SM00827">
    <property type="entry name" value="PKS_AT"/>
    <property type="match status" value="1"/>
</dbReference>
<evidence type="ECO:0000259" key="12">
    <source>
        <dbReference type="PROSITE" id="PS50075"/>
    </source>
</evidence>
<feature type="region of interest" description="N-terminal hotdog fold" evidence="10">
    <location>
        <begin position="1546"/>
        <end position="1678"/>
    </location>
</feature>
<dbReference type="InterPro" id="IPR042104">
    <property type="entry name" value="PKS_dehydratase_sf"/>
</dbReference>
<dbReference type="PANTHER" id="PTHR43775:SF51">
    <property type="entry name" value="INACTIVE PHENOLPHTHIOCEROL SYNTHESIS POLYKETIDE SYNTHASE TYPE I PKS1-RELATED"/>
    <property type="match status" value="1"/>
</dbReference>
<dbReference type="InterPro" id="IPR001031">
    <property type="entry name" value="Thioesterase"/>
</dbReference>
<dbReference type="SUPFAM" id="SSF53474">
    <property type="entry name" value="alpha/beta-Hydrolases"/>
    <property type="match status" value="1"/>
</dbReference>
<dbReference type="Gene3D" id="3.40.50.1820">
    <property type="entry name" value="alpha/beta hydrolase"/>
    <property type="match status" value="1"/>
</dbReference>
<dbReference type="InterPro" id="IPR013968">
    <property type="entry name" value="PKS_KR"/>
</dbReference>
<dbReference type="SUPFAM" id="SSF47336">
    <property type="entry name" value="ACP-like"/>
    <property type="match status" value="1"/>
</dbReference>
<evidence type="ECO:0000256" key="5">
    <source>
        <dbReference type="ARBA" id="ARBA00022679"/>
    </source>
</evidence>
<dbReference type="InterPro" id="IPR018201">
    <property type="entry name" value="Ketoacyl_synth_AS"/>
</dbReference>
<gene>
    <name evidence="15" type="ORF">P8A18_33545</name>
</gene>
<dbReference type="InterPro" id="IPR049551">
    <property type="entry name" value="PKS_DH_C"/>
</dbReference>
<evidence type="ECO:0000256" key="1">
    <source>
        <dbReference type="ARBA" id="ARBA00001957"/>
    </source>
</evidence>
<dbReference type="Gene3D" id="3.10.129.110">
    <property type="entry name" value="Polyketide synthase dehydratase"/>
    <property type="match status" value="1"/>
</dbReference>
<feature type="active site" description="Proton donor; for dehydratase activity" evidence="10">
    <location>
        <position position="1753"/>
    </location>
</feature>
<dbReference type="Gene3D" id="3.30.300.30">
    <property type="match status" value="1"/>
</dbReference>
<keyword evidence="8" id="KW-0511">Multifunctional enzyme</keyword>
<dbReference type="SMART" id="SM00823">
    <property type="entry name" value="PKS_PP"/>
    <property type="match status" value="2"/>
</dbReference>
<dbReference type="InterPro" id="IPR020807">
    <property type="entry name" value="PKS_DH"/>
</dbReference>
<dbReference type="SUPFAM" id="SSF55048">
    <property type="entry name" value="Probable ACP-binding domain of malonyl-CoA ACP transacylase"/>
    <property type="match status" value="1"/>
</dbReference>
<dbReference type="PROSITE" id="PS52004">
    <property type="entry name" value="KS3_2"/>
    <property type="match status" value="1"/>
</dbReference>
<evidence type="ECO:0000256" key="10">
    <source>
        <dbReference type="PROSITE-ProRule" id="PRU01363"/>
    </source>
</evidence>
<feature type="active site" description="Proton acceptor; for dehydratase activity" evidence="10">
    <location>
        <position position="1578"/>
    </location>
</feature>
<dbReference type="PROSITE" id="PS50075">
    <property type="entry name" value="CARRIER"/>
    <property type="match status" value="2"/>
</dbReference>
<comment type="cofactor">
    <cofactor evidence="1">
        <name>pantetheine 4'-phosphate</name>
        <dbReference type="ChEBI" id="CHEBI:47942"/>
    </cofactor>
</comment>
<dbReference type="InterPro" id="IPR055123">
    <property type="entry name" value="SpnB-like_Rossmann"/>
</dbReference>
<evidence type="ECO:0000256" key="8">
    <source>
        <dbReference type="ARBA" id="ARBA00023268"/>
    </source>
</evidence>
<keyword evidence="6" id="KW-0677">Repeat</keyword>
<dbReference type="SMART" id="SM01294">
    <property type="entry name" value="PKS_PP_betabranch"/>
    <property type="match status" value="2"/>
</dbReference>
<dbReference type="InterPro" id="IPR057326">
    <property type="entry name" value="KR_dom"/>
</dbReference>
<dbReference type="Pfam" id="PF00550">
    <property type="entry name" value="PP-binding"/>
    <property type="match status" value="2"/>
</dbReference>
<dbReference type="SMART" id="SM00826">
    <property type="entry name" value="PKS_DH"/>
    <property type="match status" value="1"/>
</dbReference>
<evidence type="ECO:0000256" key="4">
    <source>
        <dbReference type="ARBA" id="ARBA00022553"/>
    </source>
</evidence>
<evidence type="ECO:0000259" key="13">
    <source>
        <dbReference type="PROSITE" id="PS52004"/>
    </source>
</evidence>
<dbReference type="SUPFAM" id="SSF53901">
    <property type="entry name" value="Thiolase-like"/>
    <property type="match status" value="1"/>
</dbReference>
<dbReference type="Pfam" id="PF13193">
    <property type="entry name" value="AMP-binding_C"/>
    <property type="match status" value="1"/>
</dbReference>
<dbReference type="InterPro" id="IPR014030">
    <property type="entry name" value="Ketoacyl_synth_N"/>
</dbReference>
<keyword evidence="7" id="KW-0045">Antibiotic biosynthesis</keyword>
<keyword evidence="16" id="KW-1185">Reference proteome</keyword>
<dbReference type="Gene3D" id="3.30.70.3290">
    <property type="match status" value="1"/>
</dbReference>
<dbReference type="EMBL" id="CP120998">
    <property type="protein sequence ID" value="WLQ38446.1"/>
    <property type="molecule type" value="Genomic_DNA"/>
</dbReference>
<dbReference type="PROSITE" id="PS00012">
    <property type="entry name" value="PHOSPHOPANTETHEINE"/>
    <property type="match status" value="2"/>
</dbReference>
<dbReference type="Gene3D" id="1.10.1200.10">
    <property type="entry name" value="ACP-like"/>
    <property type="match status" value="2"/>
</dbReference>
<dbReference type="InterPro" id="IPR014043">
    <property type="entry name" value="Acyl_transferase_dom"/>
</dbReference>
<feature type="region of interest" description="Disordered" evidence="11">
    <location>
        <begin position="690"/>
        <end position="716"/>
    </location>
</feature>
<dbReference type="InterPro" id="IPR016036">
    <property type="entry name" value="Malonyl_transacylase_ACP-bd"/>
</dbReference>
<keyword evidence="5" id="KW-0808">Transferase</keyword>
<protein>
    <submittedName>
        <fullName evidence="15">Type I polyketide synthase</fullName>
    </submittedName>
</protein>
<sequence>MEQRPGEADQQMLRAELIKPVHELLAAHAERLGGKVAFRDARRDVSYAELDLRTRRLAGHLAHLGLGRGQTVALLLGNCLEMVESYLAVARAAAVGAPFNPHATDDELGHLLSDSGAVLLITDPMHLEQVLRLRDGYPRLRIVVTGDRAAPPGVELFDALAGGEPPVPARDDAGLDDVAWMLYTSGTTGKPKGVLSTHRMALWGVAACYAPVLGLEEADRVLWPLPLAHTVAHNLCVLGVLAVGATAHIVDGLAADDIVTALREDRTTFFCAVPTVYQQLLGAARETGLGASELRVGMVAGAACPAGLHEEFEEAFGIRLLDSYGSTETGGPIASNSPTGPRVPGSCGLPVPGLTLHLLEPATGRVVAPGAEGEVWVESPAVMLGYHGHPEATAEVLRDGRYRTGDLARIDGEGFLTITGRVKELIIRGGENIHPGEVEAAISPLPGVAEVAVAGRPHPLLGEIPAAYVVAGPGGFDAEGLIDACRAQLSYYKVPHEVWEVDRLPRTALGKVMRPALAKAPGRLVLSRPEEESGPREAGGEAGRWVRRLTEAPEDRRDEVLLGLVRDEVGTVLGRAAAASADVAFRELGVDSVLAVRLRDRLAAACGLRLPATLVYDYPTPAAVAAHLGARLSGATGPSDARDPAATGGDPADTAIAVVGIACRFPGGVTSPEELWRLVAEEGDAVGPYPGDRGWDLSRPLEGDTDSGPGYARTGGFLDGADRFDPAFFGISPREALAMDPQQRLLLECAWEACERAGIAPTSLKGTRTGVFAGAMAGEYGARLLGRPAPEGLEGYLGNGSAGSVASGRLAYTLGLEGPAMTVDTACSSSLVALHLAARSLREGECSMALAGGVTVMSTPSPFIEFGRQQALSVSGRCHPFSADADGTTFGEGVGLLLLERLSDARRDGHRVWAVLKGSAVNQDGASNGLTAPSGPAQQRVIRQALADARLSAADVDVVEAHGTGTTLGDPIEAQAIIATYGEERTGHEPLWLGTVKSNIGHAQAAAGVAGVIKMVMAMRHRVLPRTLHVDEASPLVDWSAGTVELLTEARPWPATDERPRRAGVSAFGASGTNAHLILEQAPEEPLEDDPGGRPAGPGVVPWVLSARTEPALRAQAAALVARAGAGGADAVDVGWSLTAGRARFEHRAVVVGDFASGLEALAAGERADHVVTAAVADTAGGGRPVFVFPGQGAQWAGMGTALADASPVFAARLAECESALSEFVDWSLADVLRGAEGAPPLERVDVVQPASFAVMVSLAGLWGSFGVEPAAVVGHSQGEIAAACVAGVLSLRDAARVVCLRSKAIAELAGPGAMALVTAPVERVTGLLAGGVSVAAVNGPSQVVVSGEVPAVEALLARCGQEGVRARRIAVDYASHSPAMEVLAERLTADLAGIEPRAGRIPMVSTVTGEPADPLTMDAGYWLRNLCRPVRFADAARTLAGQGHTAFVEVSSHPVLTAAVADVAQDAAVVTGSLRRDDGGWDRFLTSVGEAWVRGVGVEWTAAFDGLRPRTVDLPTYPFQRQRHWLQAPVSSGDPAAWGQRSAAHPLLGAVVPLADGDGVVLTGVLSPRSQTWLADHVVGGSVLFPGTGFVELALRAGDEVGMDVLDDLVIEAPLVLPESENGEVRVQVRVGEPDGTGRRPLGVHACVAGAGDADDGDDPLWTRHATGFLTTGPAGDTAGHEDAPAWPPAGAERVELDGIYERLADDGLGYGPAFQGLRAMWRREDEVYAEIALPAEAGRDKGFGIHPALLDASLHPDVIAASGGQLRLPFAWAGVRLHLAGATVLRVRLRRGADGDVALTATDESGTPVVTVGALRTRPAQPRIAKSGIARDALLRVEWSRLPAPDRNADGRRWAVVGRGVSAGTYPDVAALAAAVAGGDAMPDYVLAPCTQAPRLPLAEAVRRATGEALRLIQEWLAEESLSSSRLVLATRGAVVGTGVGKVTDPVHAAVWGLARSAQSEHPGRIVLADFDLASSQEDWRMLAAAMASAPGEEQFALRAGAVLTPRLVRAAAGAPVPPPPPLDPDGVVLITGGTGMIGRVVARHLVTEHGVRHVVLAGRRGDAGGLPEELAARGAEVRAVACDVADRASLATLLKELDRPLTAVIHAAGVLDDGVITSLTPERLAATLRPKADAVAHLADLVRERGDELAAFVTFSSLAGVLGGSGQGNYAAANAFLDALMQQRRGQGLPGVSVAWGLWEQPDAGQGLAAGLATADRRRLAAGAVRPLSPEQGAALFDAALGLAGAHDDAVLVAARFDRGRLRDTPATLLRGLARGPARRAASAGTDRASLRRRLTGRPPAEQHEILVELVRQEVASVLGFAGPGSVTPSQSLAEAGFDSLTAVELRNRLGEATALRLPTTLVFDHPTATALAAHLAERIADGGDGGAATDGADTGPDVFGALFQRACADGRGDEAFAFLHGAALLRPRGIAPVEPVRLGSGGSGPALVCMSSHVALGGAHEYARIAASFRGQHPVWAVPNPGFDPSAPLPPTRQALIEAQAEHVLKCADGKPFVLAGSSSGGVIAHAVAGLLEAAGTPPAAVVLLDSYAPAALNSSPGAAAFRDALVGGLHERQSPFARLDFTRLTAMSWYGELFAGWSAEPLGVPVLLVRASEPLAPSLEGEDWRTVWKTAHTTLDVAGSHFTLMENHAESTAGAVREWLEAVAG</sequence>
<dbReference type="Pfam" id="PF14765">
    <property type="entry name" value="PS-DH"/>
    <property type="match status" value="1"/>
</dbReference>
<dbReference type="PROSITE" id="PS00455">
    <property type="entry name" value="AMP_BINDING"/>
    <property type="match status" value="1"/>
</dbReference>
<accession>A0ABY9HYF8</accession>
<dbReference type="InterPro" id="IPR025110">
    <property type="entry name" value="AMP-bd_C"/>
</dbReference>
<keyword evidence="4" id="KW-0597">Phosphoprotein</keyword>
<dbReference type="SUPFAM" id="SSF56801">
    <property type="entry name" value="Acetyl-CoA synthetase-like"/>
    <property type="match status" value="1"/>
</dbReference>
<keyword evidence="3" id="KW-0596">Phosphopantetheine</keyword>
<dbReference type="InterPro" id="IPR001227">
    <property type="entry name" value="Ac_transferase_dom_sf"/>
</dbReference>
<dbReference type="SUPFAM" id="SSF51735">
    <property type="entry name" value="NAD(P)-binding Rossmann-fold domains"/>
    <property type="match status" value="2"/>
</dbReference>
<dbReference type="Gene3D" id="3.40.366.10">
    <property type="entry name" value="Malonyl-Coenzyme A Acyl Carrier Protein, domain 2"/>
    <property type="match status" value="1"/>
</dbReference>
<dbReference type="InterPro" id="IPR016039">
    <property type="entry name" value="Thiolase-like"/>
</dbReference>
<dbReference type="SMART" id="SM00822">
    <property type="entry name" value="PKS_KR"/>
    <property type="match status" value="1"/>
</dbReference>
<dbReference type="InterPro" id="IPR020845">
    <property type="entry name" value="AMP-binding_CS"/>
</dbReference>
<dbReference type="InterPro" id="IPR014031">
    <property type="entry name" value="Ketoacyl_synth_C"/>
</dbReference>
<evidence type="ECO:0000256" key="11">
    <source>
        <dbReference type="SAM" id="MobiDB-lite"/>
    </source>
</evidence>
<dbReference type="Pfam" id="PF00698">
    <property type="entry name" value="Acyl_transf_1"/>
    <property type="match status" value="1"/>
</dbReference>
<feature type="domain" description="Ketosynthase family 3 (KS3)" evidence="13">
    <location>
        <begin position="653"/>
        <end position="1081"/>
    </location>
</feature>
<dbReference type="InterPro" id="IPR042099">
    <property type="entry name" value="ANL_N_sf"/>
</dbReference>
<dbReference type="CDD" id="cd00833">
    <property type="entry name" value="PKS"/>
    <property type="match status" value="1"/>
</dbReference>
<dbReference type="InterPro" id="IPR009081">
    <property type="entry name" value="PP-bd_ACP"/>
</dbReference>
<dbReference type="Pfam" id="PF21089">
    <property type="entry name" value="PKS_DH_N"/>
    <property type="match status" value="1"/>
</dbReference>
<comment type="pathway">
    <text evidence="2">Antibiotic biosynthesis.</text>
</comment>
<dbReference type="Gene3D" id="3.40.50.720">
    <property type="entry name" value="NAD(P)-binding Rossmann-like Domain"/>
    <property type="match status" value="1"/>
</dbReference>
<dbReference type="CDD" id="cd08956">
    <property type="entry name" value="KR_3_FAS_SDR_x"/>
    <property type="match status" value="1"/>
</dbReference>
<dbReference type="InterPro" id="IPR049900">
    <property type="entry name" value="PKS_mFAS_DH"/>
</dbReference>
<dbReference type="PROSITE" id="PS00606">
    <property type="entry name" value="KS3_1"/>
    <property type="match status" value="1"/>
</dbReference>
<dbReference type="Pfam" id="PF08659">
    <property type="entry name" value="KR"/>
    <property type="match status" value="1"/>
</dbReference>
<feature type="domain" description="Carrier" evidence="12">
    <location>
        <begin position="2308"/>
        <end position="2383"/>
    </location>
</feature>
<dbReference type="Pfam" id="PF00109">
    <property type="entry name" value="ketoacyl-synt"/>
    <property type="match status" value="1"/>
</dbReference>
<dbReference type="Pfam" id="PF00975">
    <property type="entry name" value="Thioesterase"/>
    <property type="match status" value="1"/>
</dbReference>
<dbReference type="PROSITE" id="PS52019">
    <property type="entry name" value="PKS_MFAS_DH"/>
    <property type="match status" value="1"/>
</dbReference>
<dbReference type="SMART" id="SM00824">
    <property type="entry name" value="PKS_TE"/>
    <property type="match status" value="1"/>
</dbReference>
<dbReference type="Gene3D" id="3.40.47.10">
    <property type="match status" value="1"/>
</dbReference>
<dbReference type="Pfam" id="PF22953">
    <property type="entry name" value="SpnB_Rossmann"/>
    <property type="match status" value="1"/>
</dbReference>
<dbReference type="InterPro" id="IPR045851">
    <property type="entry name" value="AMP-bd_C_sf"/>
</dbReference>
<dbReference type="InterPro" id="IPR020802">
    <property type="entry name" value="TesA-like"/>
</dbReference>
<dbReference type="InterPro" id="IPR006162">
    <property type="entry name" value="Ppantetheine_attach_site"/>
</dbReference>
<dbReference type="InterPro" id="IPR020841">
    <property type="entry name" value="PKS_Beta-ketoAc_synthase_dom"/>
</dbReference>
<dbReference type="PANTHER" id="PTHR43775">
    <property type="entry name" value="FATTY ACID SYNTHASE"/>
    <property type="match status" value="1"/>
</dbReference>
<dbReference type="InterPro" id="IPR029058">
    <property type="entry name" value="AB_hydrolase_fold"/>
</dbReference>
<dbReference type="RefSeq" id="WP_306061493.1">
    <property type="nucleotide sequence ID" value="NZ_CP120998.1"/>
</dbReference>
<reference evidence="15 16" key="1">
    <citation type="submission" date="2023-03" db="EMBL/GenBank/DDBJ databases">
        <title>Isolation and description of six Streptomyces strains from soil environments, able to metabolize different microbial glucans.</title>
        <authorList>
            <person name="Widen T."/>
            <person name="Larsbrink J."/>
        </authorList>
    </citation>
    <scope>NUCLEOTIDE SEQUENCE [LARGE SCALE GENOMIC DNA]</scope>
    <source>
        <strain evidence="15 16">Mut1</strain>
        <plasmid evidence="15 16">unnamed1</plasmid>
    </source>
</reference>
<organism evidence="15 16">
    <name type="scientific">Streptomyces castrisilvae</name>
    <dbReference type="NCBI Taxonomy" id="3033811"/>
    <lineage>
        <taxon>Bacteria</taxon>
        <taxon>Bacillati</taxon>
        <taxon>Actinomycetota</taxon>
        <taxon>Actinomycetes</taxon>
        <taxon>Kitasatosporales</taxon>
        <taxon>Streptomycetaceae</taxon>
        <taxon>Streptomyces</taxon>
    </lineage>
</organism>
<evidence type="ECO:0000256" key="9">
    <source>
        <dbReference type="ARBA" id="ARBA00023315"/>
    </source>
</evidence>
<evidence type="ECO:0000259" key="14">
    <source>
        <dbReference type="PROSITE" id="PS52019"/>
    </source>
</evidence>
<evidence type="ECO:0000256" key="3">
    <source>
        <dbReference type="ARBA" id="ARBA00022450"/>
    </source>
</evidence>
<dbReference type="InterPro" id="IPR036736">
    <property type="entry name" value="ACP-like_sf"/>
</dbReference>
<dbReference type="Gene3D" id="3.40.50.12780">
    <property type="entry name" value="N-terminal domain of ligase-like"/>
    <property type="match status" value="1"/>
</dbReference>
<proteinExistence type="predicted"/>
<keyword evidence="9" id="KW-0012">Acyltransferase</keyword>
<dbReference type="Proteomes" id="UP001239522">
    <property type="component" value="Plasmid unnamed1"/>
</dbReference>
<dbReference type="SMART" id="SM00825">
    <property type="entry name" value="PKS_KS"/>
    <property type="match status" value="1"/>
</dbReference>
<evidence type="ECO:0000256" key="2">
    <source>
        <dbReference type="ARBA" id="ARBA00004792"/>
    </source>
</evidence>
<geneLocation type="plasmid" evidence="15 16">
    <name>unnamed1</name>
</geneLocation>